<evidence type="ECO:0000313" key="2">
    <source>
        <dbReference type="Proteomes" id="UP000235584"/>
    </source>
</evidence>
<dbReference type="KEGG" id="bsto:C0V70_14470"/>
<sequence length="265" mass="30323">MFYLIQFFKILFKSPVRGFFLFFFSILFVFSIGQKNYLEEQFTRMIPENKAGDYFYALIASSESYQSVARQMSALPGVFKVEILSEAQIKEEVKNILGSLQVDMTDSNLDLNYAGLKVIYTKDLKPRAKDLVRDYLSHLVGEGNITLGAIKSNDQIADKRAQFIGVIKTWGYSLYLFIVFIFWTISLLSVRAKIAEASYLLESYQRKKKVGLKMALNGLTLIFILSVAFTFILGMPQLINLLVALAVFIVGIFLHAKRYQWESRS</sequence>
<dbReference type="OrthoDB" id="5290905at2"/>
<reference evidence="1 2" key="1">
    <citation type="submission" date="2018-01" db="EMBL/GenBank/DDBJ databases">
        <title>Complete genome sequence of Bacteriovorax stolpii DSM12778.</title>
        <authorList>
            <person name="Tang B."/>
            <person name="Chang J."/>
        </authorList>
    </citation>
    <scope>NUCLEOTIDE SEQUENCE [LARGE SCALE GENOMIC DNA]</scope>
    <source>
        <strain evidence="1 2">DSM 12778</strain>
    </source>
</reference>
<dbReference type="AlphaFoldDB" id="A0A2K9NUX5"/>
<accession>A0A2K9NUX5</accession>
<gene>
    <name evidence="1" type="ORF">C0V70_14470</name>
</gene>
<dbReference type="RefSeq" id="WP_102244578.1">
    <property type="nucleotide sequence ID" value="NZ_CP025704.1"/>
</dbReference>
<keyword evidence="2" id="KW-1185">Reference proteome</keyword>
<dbReference type="EMBL" id="CP025704">
    <property type="protein sequence ID" value="AUN99287.1"/>
    <property type="molecule type" value="Genomic_DNA"/>
</dbReference>
<dbReference type="Proteomes" id="UP000235584">
    <property type="component" value="Chromosome"/>
</dbReference>
<proteinExistence type="predicted"/>
<protein>
    <submittedName>
        <fullName evidence="1">Uncharacterized protein</fullName>
    </submittedName>
</protein>
<name>A0A2K9NUX5_BACTC</name>
<organism evidence="1 2">
    <name type="scientific">Bacteriovorax stolpii</name>
    <name type="common">Bdellovibrio stolpii</name>
    <dbReference type="NCBI Taxonomy" id="960"/>
    <lineage>
        <taxon>Bacteria</taxon>
        <taxon>Pseudomonadati</taxon>
        <taxon>Bdellovibrionota</taxon>
        <taxon>Bacteriovoracia</taxon>
        <taxon>Bacteriovoracales</taxon>
        <taxon>Bacteriovoracaceae</taxon>
        <taxon>Bacteriovorax</taxon>
    </lineage>
</organism>
<evidence type="ECO:0000313" key="1">
    <source>
        <dbReference type="EMBL" id="AUN99287.1"/>
    </source>
</evidence>